<accession>A0A0A9BD62</accession>
<evidence type="ECO:0000256" key="1">
    <source>
        <dbReference type="SAM" id="MobiDB-lite"/>
    </source>
</evidence>
<feature type="compositionally biased region" description="Basic and acidic residues" evidence="1">
    <location>
        <begin position="7"/>
        <end position="23"/>
    </location>
</feature>
<dbReference type="EMBL" id="GBRH01238755">
    <property type="protein sequence ID" value="JAD59140.1"/>
    <property type="molecule type" value="Transcribed_RNA"/>
</dbReference>
<dbReference type="AlphaFoldDB" id="A0A0A9BD62"/>
<organism evidence="2">
    <name type="scientific">Arundo donax</name>
    <name type="common">Giant reed</name>
    <name type="synonym">Donax arundinaceus</name>
    <dbReference type="NCBI Taxonomy" id="35708"/>
    <lineage>
        <taxon>Eukaryota</taxon>
        <taxon>Viridiplantae</taxon>
        <taxon>Streptophyta</taxon>
        <taxon>Embryophyta</taxon>
        <taxon>Tracheophyta</taxon>
        <taxon>Spermatophyta</taxon>
        <taxon>Magnoliopsida</taxon>
        <taxon>Liliopsida</taxon>
        <taxon>Poales</taxon>
        <taxon>Poaceae</taxon>
        <taxon>PACMAD clade</taxon>
        <taxon>Arundinoideae</taxon>
        <taxon>Arundineae</taxon>
        <taxon>Arundo</taxon>
    </lineage>
</organism>
<reference evidence="2" key="1">
    <citation type="submission" date="2014-09" db="EMBL/GenBank/DDBJ databases">
        <authorList>
            <person name="Magalhaes I.L.F."/>
            <person name="Oliveira U."/>
            <person name="Santos F.R."/>
            <person name="Vidigal T.H.D.A."/>
            <person name="Brescovit A.D."/>
            <person name="Santos A.J."/>
        </authorList>
    </citation>
    <scope>NUCLEOTIDE SEQUENCE</scope>
    <source>
        <tissue evidence="2">Shoot tissue taken approximately 20 cm above the soil surface</tissue>
    </source>
</reference>
<feature type="region of interest" description="Disordered" evidence="1">
    <location>
        <begin position="1"/>
        <end position="31"/>
    </location>
</feature>
<evidence type="ECO:0000313" key="2">
    <source>
        <dbReference type="EMBL" id="JAD59140.1"/>
    </source>
</evidence>
<sequence>MGPFGQPDKEAATARARATADLHRKWKAGAP</sequence>
<reference evidence="2" key="2">
    <citation type="journal article" date="2015" name="Data Brief">
        <title>Shoot transcriptome of the giant reed, Arundo donax.</title>
        <authorList>
            <person name="Barrero R.A."/>
            <person name="Guerrero F.D."/>
            <person name="Moolhuijzen P."/>
            <person name="Goolsby J.A."/>
            <person name="Tidwell J."/>
            <person name="Bellgard S.E."/>
            <person name="Bellgard M.I."/>
        </authorList>
    </citation>
    <scope>NUCLEOTIDE SEQUENCE</scope>
    <source>
        <tissue evidence="2">Shoot tissue taken approximately 20 cm above the soil surface</tissue>
    </source>
</reference>
<name>A0A0A9BD62_ARUDO</name>
<protein>
    <submittedName>
        <fullName evidence="2">Uncharacterized protein</fullName>
    </submittedName>
</protein>
<proteinExistence type="predicted"/>